<evidence type="ECO:0000313" key="4">
    <source>
        <dbReference type="Proteomes" id="UP001187192"/>
    </source>
</evidence>
<comment type="caution">
    <text evidence="2">The sequence shown here is derived from an EMBL/GenBank/DDBJ whole genome shotgun (WGS) entry which is preliminary data.</text>
</comment>
<organism evidence="2 4">
    <name type="scientific">Ficus carica</name>
    <name type="common">Common fig</name>
    <dbReference type="NCBI Taxonomy" id="3494"/>
    <lineage>
        <taxon>Eukaryota</taxon>
        <taxon>Viridiplantae</taxon>
        <taxon>Streptophyta</taxon>
        <taxon>Embryophyta</taxon>
        <taxon>Tracheophyta</taxon>
        <taxon>Spermatophyta</taxon>
        <taxon>Magnoliopsida</taxon>
        <taxon>eudicotyledons</taxon>
        <taxon>Gunneridae</taxon>
        <taxon>Pentapetalae</taxon>
        <taxon>rosids</taxon>
        <taxon>fabids</taxon>
        <taxon>Rosales</taxon>
        <taxon>Moraceae</taxon>
        <taxon>Ficeae</taxon>
        <taxon>Ficus</taxon>
    </lineage>
</organism>
<feature type="region of interest" description="Disordered" evidence="1">
    <location>
        <begin position="1"/>
        <end position="23"/>
    </location>
</feature>
<reference evidence="2" key="1">
    <citation type="submission" date="2023-07" db="EMBL/GenBank/DDBJ databases">
        <title>draft genome sequence of fig (Ficus carica).</title>
        <authorList>
            <person name="Takahashi T."/>
            <person name="Nishimura K."/>
        </authorList>
    </citation>
    <scope>NUCLEOTIDE SEQUENCE</scope>
</reference>
<dbReference type="Proteomes" id="UP001187192">
    <property type="component" value="Unassembled WGS sequence"/>
</dbReference>
<gene>
    <name evidence="2" type="ORF">TIFTF001_039411</name>
    <name evidence="3" type="ORF">TIFTF001_039423</name>
</gene>
<sequence>MPQKEKPGNRANKDRSTRISEGIRNRHDYLDPEELSLRFNAKPRPQLNNKFVDLLLIGKRFEDALLLHAPLGPCYEFGAPPLDAEVAGHLICIKQLSYICIDIT</sequence>
<evidence type="ECO:0000313" key="3">
    <source>
        <dbReference type="EMBL" id="GMN70377.1"/>
    </source>
</evidence>
<proteinExistence type="predicted"/>
<evidence type="ECO:0000313" key="2">
    <source>
        <dbReference type="EMBL" id="GMN70368.1"/>
    </source>
</evidence>
<keyword evidence="4" id="KW-1185">Reference proteome</keyword>
<evidence type="ECO:0000256" key="1">
    <source>
        <dbReference type="SAM" id="MobiDB-lite"/>
    </source>
</evidence>
<protein>
    <submittedName>
        <fullName evidence="2">Uncharacterized protein</fullName>
    </submittedName>
</protein>
<accession>A0AA88JB07</accession>
<dbReference type="Gramene" id="FCD_00016044-RA">
    <property type="protein sequence ID" value="FCD_00016044-RA:cds"/>
    <property type="gene ID" value="FCD_00016044"/>
</dbReference>
<dbReference type="EMBL" id="BTGU01001126">
    <property type="protein sequence ID" value="GMN70377.1"/>
    <property type="molecule type" value="Genomic_DNA"/>
</dbReference>
<dbReference type="EMBL" id="BTGU01001125">
    <property type="protein sequence ID" value="GMN70368.1"/>
    <property type="molecule type" value="Genomic_DNA"/>
</dbReference>
<name>A0AA88JB07_FICCA</name>
<dbReference type="AlphaFoldDB" id="A0AA88JB07"/>